<dbReference type="Pfam" id="PF05192">
    <property type="entry name" value="MutS_III"/>
    <property type="match status" value="1"/>
</dbReference>
<dbReference type="InterPro" id="IPR036187">
    <property type="entry name" value="DNA_mismatch_repair_MutS_sf"/>
</dbReference>
<dbReference type="NCBIfam" id="TIGR01070">
    <property type="entry name" value="mutS1"/>
    <property type="match status" value="1"/>
</dbReference>
<dbReference type="Pfam" id="PF05190">
    <property type="entry name" value="MutS_IV"/>
    <property type="match status" value="1"/>
</dbReference>
<dbReference type="Gene3D" id="1.10.1420.10">
    <property type="match status" value="2"/>
</dbReference>
<feature type="domain" description="DNA mismatch repair proteins mutS family" evidence="12">
    <location>
        <begin position="693"/>
        <end position="709"/>
    </location>
</feature>
<evidence type="ECO:0000256" key="10">
    <source>
        <dbReference type="RuleBase" id="RU003756"/>
    </source>
</evidence>
<dbReference type="InterPro" id="IPR007696">
    <property type="entry name" value="DNA_mismatch_repair_MutS_core"/>
</dbReference>
<keyword evidence="3 9" id="KW-0547">Nucleotide-binding</keyword>
<dbReference type="InterPro" id="IPR045076">
    <property type="entry name" value="MutS"/>
</dbReference>
<dbReference type="RefSeq" id="WP_092102949.1">
    <property type="nucleotide sequence ID" value="NZ_FOOT01000004.1"/>
</dbReference>
<name>A0A1I2W473_9BACT</name>
<dbReference type="InterPro" id="IPR007695">
    <property type="entry name" value="DNA_mismatch_repair_MutS-lik_N"/>
</dbReference>
<accession>A0A1I2W473</accession>
<reference evidence="14" key="1">
    <citation type="submission" date="2016-10" db="EMBL/GenBank/DDBJ databases">
        <authorList>
            <person name="Varghese N."/>
            <person name="Submissions S."/>
        </authorList>
    </citation>
    <scope>NUCLEOTIDE SEQUENCE [LARGE SCALE GENOMIC DNA]</scope>
    <source>
        <strain evidence="14">LP51</strain>
    </source>
</reference>
<dbReference type="GO" id="GO:0005524">
    <property type="term" value="F:ATP binding"/>
    <property type="evidence" value="ECO:0007669"/>
    <property type="project" value="UniProtKB-UniRule"/>
</dbReference>
<proteinExistence type="inferred from homology"/>
<dbReference type="Pfam" id="PF01624">
    <property type="entry name" value="MutS_I"/>
    <property type="match status" value="1"/>
</dbReference>
<evidence type="ECO:0000259" key="12">
    <source>
        <dbReference type="PROSITE" id="PS00486"/>
    </source>
</evidence>
<evidence type="ECO:0000256" key="11">
    <source>
        <dbReference type="SAM" id="MobiDB-lite"/>
    </source>
</evidence>
<evidence type="ECO:0000256" key="1">
    <source>
        <dbReference type="ARBA" id="ARBA00006271"/>
    </source>
</evidence>
<dbReference type="InterPro" id="IPR017261">
    <property type="entry name" value="DNA_mismatch_repair_MutS/MSH"/>
</dbReference>
<evidence type="ECO:0000256" key="6">
    <source>
        <dbReference type="ARBA" id="ARBA00023125"/>
    </source>
</evidence>
<dbReference type="SUPFAM" id="SSF55271">
    <property type="entry name" value="DNA repair protein MutS, domain I"/>
    <property type="match status" value="1"/>
</dbReference>
<dbReference type="SMART" id="SM00534">
    <property type="entry name" value="MUTSac"/>
    <property type="match status" value="1"/>
</dbReference>
<evidence type="ECO:0000256" key="3">
    <source>
        <dbReference type="ARBA" id="ARBA00022741"/>
    </source>
</evidence>
<dbReference type="Gene3D" id="3.40.1170.10">
    <property type="entry name" value="DNA repair protein MutS, domain I"/>
    <property type="match status" value="1"/>
</dbReference>
<dbReference type="PANTHER" id="PTHR11361:SF34">
    <property type="entry name" value="DNA MISMATCH REPAIR PROTEIN MSH1, MITOCHONDRIAL"/>
    <property type="match status" value="1"/>
</dbReference>
<dbReference type="GO" id="GO:0030983">
    <property type="term" value="F:mismatched DNA binding"/>
    <property type="evidence" value="ECO:0007669"/>
    <property type="project" value="InterPro"/>
</dbReference>
<evidence type="ECO:0000256" key="2">
    <source>
        <dbReference type="ARBA" id="ARBA00021982"/>
    </source>
</evidence>
<dbReference type="GO" id="GO:0140664">
    <property type="term" value="F:ATP-dependent DNA damage sensor activity"/>
    <property type="evidence" value="ECO:0007669"/>
    <property type="project" value="InterPro"/>
</dbReference>
<dbReference type="SUPFAM" id="SSF48334">
    <property type="entry name" value="DNA repair protein MutS, domain III"/>
    <property type="match status" value="1"/>
</dbReference>
<dbReference type="GO" id="GO:0005829">
    <property type="term" value="C:cytosol"/>
    <property type="evidence" value="ECO:0007669"/>
    <property type="project" value="TreeGrafter"/>
</dbReference>
<dbReference type="SUPFAM" id="SSF52540">
    <property type="entry name" value="P-loop containing nucleoside triphosphate hydrolases"/>
    <property type="match status" value="1"/>
</dbReference>
<sequence>MKGGDKGTVTPLMKQYNAIKAKHPGALLLFRVGDFYETFGEDAIKASKILDIVLTKRGNGSASETELAGFPHHALDTYLPKLVRAGERVAICDQLEDPKTVKGIVKRGVTELVTPGVSFNDQVLERRSNNYLAAVHFGKTETGISFLDISTGEFITAQGDKSYIGKLLQSLAPAEVLFCKREKETFTDRYGPDFRYYALEEWVFKYDFAYESLTRQFGTASLKGFGIEGMHEAIISAGAILHYLSETQHHEISHIATISRLEEDKYVWLDRFTVRNLELLYPQHPEGVPLIQVLDQTVTPMGARLLKKWVVLPLKDVAQIRRRLDTVEALTKHRELLDELIVHLKSINDLERLISKVAVRRVNPRELVQLAKALEAILPIQKLLALSDIPALQKLAAQLAPCDGLREEIRNILKPEPPMLTNQGNMINEGVNAELDELRAIAFSGKDYLAQVQQREIKNTGISSLKIAYNKVFGYYLEVSNAHKDKVPGSWIRKQTLVNAERYITEELKTYEEKILNAEERIYTIEYSLFNELVLQALDYVAQVQQNAKVIGVIDCLSAFASIALASNYVKPEVSESHVLDIRKGRHPVIEKQLPLGETYVPNDIFLDNEEQQVIIITGPNMAGKSALLRQTALIVLMAQIGSFVPAEAAKIGIIDKIFTRVGASDNLSKGESTFMVEMTETASILNNLSDRSLVLMDEIGRGTSTYDGISIAWAIVEHLHNHPKYKAKTLFATHYHELNQLAEELPRVKNFNVSVREAGGKILFMRKLVPGGSEHSFGIHVAQMAGMPNSVVLRADEIMHHLEKEKVSEQSPQQKMKSAPKSNYQLSMFELHDPQLERVKELMEQLDINTITPVEALLKLNELKLLLQDKQKAGAR</sequence>
<dbReference type="Pfam" id="PF05188">
    <property type="entry name" value="MutS_II"/>
    <property type="match status" value="1"/>
</dbReference>
<dbReference type="AlphaFoldDB" id="A0A1I2W473"/>
<dbReference type="OrthoDB" id="9802448at2"/>
<keyword evidence="6 9" id="KW-0238">DNA-binding</keyword>
<dbReference type="CDD" id="cd03284">
    <property type="entry name" value="ABC_MutS1"/>
    <property type="match status" value="1"/>
</dbReference>
<dbReference type="InterPro" id="IPR027417">
    <property type="entry name" value="P-loop_NTPase"/>
</dbReference>
<comment type="similarity">
    <text evidence="1 9 10">Belongs to the DNA mismatch repair MutS family.</text>
</comment>
<dbReference type="SUPFAM" id="SSF53150">
    <property type="entry name" value="DNA repair protein MutS, domain II"/>
    <property type="match status" value="1"/>
</dbReference>
<protein>
    <recommendedName>
        <fullName evidence="2 9">DNA mismatch repair protein MutS</fullName>
    </recommendedName>
</protein>
<dbReference type="InterPro" id="IPR000432">
    <property type="entry name" value="DNA_mismatch_repair_MutS_C"/>
</dbReference>
<dbReference type="InterPro" id="IPR005748">
    <property type="entry name" value="DNA_mismatch_repair_MutS"/>
</dbReference>
<dbReference type="PIRSF" id="PIRSF037677">
    <property type="entry name" value="DNA_mis_repair_Msh6"/>
    <property type="match status" value="1"/>
</dbReference>
<keyword evidence="4 9" id="KW-0227">DNA damage</keyword>
<dbReference type="Gene3D" id="3.30.420.110">
    <property type="entry name" value="MutS, connector domain"/>
    <property type="match status" value="1"/>
</dbReference>
<keyword evidence="5 9" id="KW-0067">ATP-binding</keyword>
<evidence type="ECO:0000256" key="9">
    <source>
        <dbReference type="HAMAP-Rule" id="MF_00096"/>
    </source>
</evidence>
<feature type="region of interest" description="Disordered" evidence="11">
    <location>
        <begin position="805"/>
        <end position="825"/>
    </location>
</feature>
<keyword evidence="14" id="KW-1185">Reference proteome</keyword>
<evidence type="ECO:0000313" key="13">
    <source>
        <dbReference type="EMBL" id="SFG94876.1"/>
    </source>
</evidence>
<dbReference type="EMBL" id="FOOT01000004">
    <property type="protein sequence ID" value="SFG94876.1"/>
    <property type="molecule type" value="Genomic_DNA"/>
</dbReference>
<feature type="binding site" evidence="9">
    <location>
        <begin position="619"/>
        <end position="626"/>
    </location>
    <ligand>
        <name>ATP</name>
        <dbReference type="ChEBI" id="CHEBI:30616"/>
    </ligand>
</feature>
<dbReference type="HAMAP" id="MF_00096">
    <property type="entry name" value="MutS"/>
    <property type="match status" value="1"/>
</dbReference>
<dbReference type="SMART" id="SM00533">
    <property type="entry name" value="MUTSd"/>
    <property type="match status" value="1"/>
</dbReference>
<dbReference type="FunFam" id="3.40.1170.10:FF:000001">
    <property type="entry name" value="DNA mismatch repair protein MutS"/>
    <property type="match status" value="1"/>
</dbReference>
<evidence type="ECO:0000256" key="4">
    <source>
        <dbReference type="ARBA" id="ARBA00022763"/>
    </source>
</evidence>
<dbReference type="PROSITE" id="PS00486">
    <property type="entry name" value="DNA_MISMATCH_REPAIR_2"/>
    <property type="match status" value="1"/>
</dbReference>
<dbReference type="Proteomes" id="UP000198724">
    <property type="component" value="Unassembled WGS sequence"/>
</dbReference>
<dbReference type="InterPro" id="IPR036678">
    <property type="entry name" value="MutS_con_dom_sf"/>
</dbReference>
<dbReference type="PANTHER" id="PTHR11361">
    <property type="entry name" value="DNA MISMATCH REPAIR PROTEIN MUTS FAMILY MEMBER"/>
    <property type="match status" value="1"/>
</dbReference>
<dbReference type="Pfam" id="PF00488">
    <property type="entry name" value="MutS_V"/>
    <property type="match status" value="1"/>
</dbReference>
<comment type="function">
    <text evidence="8 9">This protein is involved in the repair of mismatches in DNA. It is possible that it carries out the mismatch recognition step. This protein has a weak ATPase activity.</text>
</comment>
<dbReference type="GO" id="GO:0003684">
    <property type="term" value="F:damaged DNA binding"/>
    <property type="evidence" value="ECO:0007669"/>
    <property type="project" value="UniProtKB-UniRule"/>
</dbReference>
<evidence type="ECO:0000256" key="5">
    <source>
        <dbReference type="ARBA" id="ARBA00022840"/>
    </source>
</evidence>
<dbReference type="InterPro" id="IPR007861">
    <property type="entry name" value="DNA_mismatch_repair_MutS_clamp"/>
</dbReference>
<dbReference type="GO" id="GO:0006298">
    <property type="term" value="P:mismatch repair"/>
    <property type="evidence" value="ECO:0007669"/>
    <property type="project" value="UniProtKB-UniRule"/>
</dbReference>
<dbReference type="InterPro" id="IPR007860">
    <property type="entry name" value="DNA_mmatch_repair_MutS_con_dom"/>
</dbReference>
<dbReference type="InterPro" id="IPR016151">
    <property type="entry name" value="DNA_mismatch_repair_MutS_N"/>
</dbReference>
<dbReference type="FunFam" id="3.40.50.300:FF:000870">
    <property type="entry name" value="MutS protein homolog 4"/>
    <property type="match status" value="1"/>
</dbReference>
<dbReference type="Gene3D" id="3.40.50.300">
    <property type="entry name" value="P-loop containing nucleotide triphosphate hydrolases"/>
    <property type="match status" value="1"/>
</dbReference>
<gene>
    <name evidence="9" type="primary">mutS</name>
    <name evidence="13" type="ORF">SAMN05421739_104463</name>
</gene>
<dbReference type="NCBIfam" id="NF003810">
    <property type="entry name" value="PRK05399.1"/>
    <property type="match status" value="1"/>
</dbReference>
<keyword evidence="7 9" id="KW-0234">DNA repair</keyword>
<dbReference type="STRING" id="1436961.SAMN05421739_104463"/>
<evidence type="ECO:0000256" key="7">
    <source>
        <dbReference type="ARBA" id="ARBA00023204"/>
    </source>
</evidence>
<organism evidence="13 14">
    <name type="scientific">Pontibacter chinhatensis</name>
    <dbReference type="NCBI Taxonomy" id="1436961"/>
    <lineage>
        <taxon>Bacteria</taxon>
        <taxon>Pseudomonadati</taxon>
        <taxon>Bacteroidota</taxon>
        <taxon>Cytophagia</taxon>
        <taxon>Cytophagales</taxon>
        <taxon>Hymenobacteraceae</taxon>
        <taxon>Pontibacter</taxon>
    </lineage>
</organism>
<feature type="compositionally biased region" description="Polar residues" evidence="11">
    <location>
        <begin position="810"/>
        <end position="825"/>
    </location>
</feature>
<evidence type="ECO:0000256" key="8">
    <source>
        <dbReference type="ARBA" id="ARBA00024647"/>
    </source>
</evidence>
<evidence type="ECO:0000313" key="14">
    <source>
        <dbReference type="Proteomes" id="UP000198724"/>
    </source>
</evidence>